<dbReference type="AlphaFoldDB" id="A0A1M6NBX3"/>
<organism evidence="2 3">
    <name type="scientific">Clostridium cavendishii DSM 21758</name>
    <dbReference type="NCBI Taxonomy" id="1121302"/>
    <lineage>
        <taxon>Bacteria</taxon>
        <taxon>Bacillati</taxon>
        <taxon>Bacillota</taxon>
        <taxon>Clostridia</taxon>
        <taxon>Eubacteriales</taxon>
        <taxon>Clostridiaceae</taxon>
        <taxon>Clostridium</taxon>
    </lineage>
</organism>
<proteinExistence type="predicted"/>
<sequence>MGRSNSINNLANQNQEFNNYMSQCTTNLKNRTKSETDEFLSKVDEFYSCNKWDKKPLGDGEHYDYCQKSEFSLDGVTETIKGIAKAVFGGDSSPKGTTIQKTEEVAKAILSIADFQLLALNAATAFITNIMDAFRNSASANYQYTISSQSLAPGLTLHVLCLNDSFQRKDFFNNEFIIENVFSFKLIYSFGKAMVEENMEYFQKHAQLIAKLESSQDTLQDKYNEALVDPTTSQETLDLLQKRLDMTTSMINKYRDEMEKIKDSYEIKLNSIKNN</sequence>
<reference evidence="2 3" key="1">
    <citation type="submission" date="2016-11" db="EMBL/GenBank/DDBJ databases">
        <authorList>
            <person name="Jaros S."/>
            <person name="Januszkiewicz K."/>
            <person name="Wedrychowicz H."/>
        </authorList>
    </citation>
    <scope>NUCLEOTIDE SEQUENCE [LARGE SCALE GENOMIC DNA]</scope>
    <source>
        <strain evidence="2 3">DSM 21758</strain>
    </source>
</reference>
<keyword evidence="3" id="KW-1185">Reference proteome</keyword>
<name>A0A1M6NBX3_9CLOT</name>
<feature type="coiled-coil region" evidence="1">
    <location>
        <begin position="237"/>
        <end position="275"/>
    </location>
</feature>
<dbReference type="STRING" id="1121302.SAMN02745163_02854"/>
<evidence type="ECO:0000313" key="2">
    <source>
        <dbReference type="EMBL" id="SHJ93036.1"/>
    </source>
</evidence>
<dbReference type="EMBL" id="FQZB01000012">
    <property type="protein sequence ID" value="SHJ93036.1"/>
    <property type="molecule type" value="Genomic_DNA"/>
</dbReference>
<keyword evidence="1" id="KW-0175">Coiled coil</keyword>
<evidence type="ECO:0000256" key="1">
    <source>
        <dbReference type="SAM" id="Coils"/>
    </source>
</evidence>
<evidence type="ECO:0000313" key="3">
    <source>
        <dbReference type="Proteomes" id="UP000184310"/>
    </source>
</evidence>
<dbReference type="RefSeq" id="WP_072989041.1">
    <property type="nucleotide sequence ID" value="NZ_FQZB01000012.1"/>
</dbReference>
<protein>
    <submittedName>
        <fullName evidence="2">Uncharacterized protein</fullName>
    </submittedName>
</protein>
<dbReference type="Proteomes" id="UP000184310">
    <property type="component" value="Unassembled WGS sequence"/>
</dbReference>
<accession>A0A1M6NBX3</accession>
<gene>
    <name evidence="2" type="ORF">SAMN02745163_02854</name>
</gene>
<dbReference type="OrthoDB" id="5175729at2"/>